<accession>A0A9W9I3L7</accession>
<keyword evidence="3" id="KW-1185">Reference proteome</keyword>
<dbReference type="Pfam" id="PF01425">
    <property type="entry name" value="Amidase"/>
    <property type="match status" value="1"/>
</dbReference>
<evidence type="ECO:0000313" key="3">
    <source>
        <dbReference type="Proteomes" id="UP001149163"/>
    </source>
</evidence>
<dbReference type="GeneID" id="81427323"/>
<sequence>MAQPGSGQEFTLLDTSISELLNALSLGWITSVELVSLYLRRISVYDANGLKLSAIPILNPSVFDEAGESDARRAAGLPPRPLEGIPYLVKDSIKVKGMTVANGSPAFQKLVANEDAVCVQILRDAGAVLLGRTNMPAMAYGGMQRGIWGRAESPYNSDYLAAAYASGSSNGSAVATAANFCAFSLGSETVSSGRSPASNNAIVAYTPSKGLLPLRGVFPLYPTCDVLVPHTRTVEDLFHVLEVLAVPDSAPAGDFYNEQPFIQIPSIKTIRPQSFMTFKDNSSLKDKRIGVPSMYIGGDDSSISPVSKVKTRQSIIKLWQEAKKVLEECGAEVIETDFPLVTTYESNAATGQLFTIANLPEGWAGKERCEVVAHSWDDFLVANGQEGLASLTEVDPATIFPLAPGSLRGNPEVVNKLSWDEIVAYPHSKPSSICEIPGIKQAIQALEDARKETFENWMDKLGLDAVVFPANGDVGAANADRDEKASLFAWSNGVKYSNGNRPIRHLGIPTISVPMGVMEDTKMPVNLTFAGKAYEDNDLLRYGYAFEMASKCRVQPAAVPILPSDRVPISSIPRILTSQLPLELVVEEQYEKVQDSQVVVHICGSVRRAIDTTRLLHPLPPVRLICYVNGKPCDAVVNGEDWFLKTAHQASERAGQWEMWESPAVHQTIVIITAHSDGFATDGKLVLFNNGNSL</sequence>
<feature type="domain" description="Amidase" evidence="1">
    <location>
        <begin position="33"/>
        <end position="346"/>
    </location>
</feature>
<gene>
    <name evidence="2" type="ORF">N7482_006022</name>
</gene>
<dbReference type="RefSeq" id="XP_056543702.1">
    <property type="nucleotide sequence ID" value="XM_056688147.1"/>
</dbReference>
<dbReference type="PANTHER" id="PTHR42678">
    <property type="entry name" value="AMIDASE"/>
    <property type="match status" value="1"/>
</dbReference>
<dbReference type="OrthoDB" id="566138at2759"/>
<dbReference type="Proteomes" id="UP001149163">
    <property type="component" value="Unassembled WGS sequence"/>
</dbReference>
<dbReference type="SUPFAM" id="SSF75304">
    <property type="entry name" value="Amidase signature (AS) enzymes"/>
    <property type="match status" value="1"/>
</dbReference>
<comment type="caution">
    <text evidence="2">The sequence shown here is derived from an EMBL/GenBank/DDBJ whole genome shotgun (WGS) entry which is preliminary data.</text>
</comment>
<dbReference type="NCBIfam" id="NF005127">
    <property type="entry name" value="PRK06565.1"/>
    <property type="match status" value="1"/>
</dbReference>
<name>A0A9W9I3L7_9EURO</name>
<evidence type="ECO:0000313" key="2">
    <source>
        <dbReference type="EMBL" id="KAJ5167241.1"/>
    </source>
</evidence>
<dbReference type="EMBL" id="JAPQKN010000003">
    <property type="protein sequence ID" value="KAJ5167241.1"/>
    <property type="molecule type" value="Genomic_DNA"/>
</dbReference>
<organism evidence="2 3">
    <name type="scientific">Penicillium canariense</name>
    <dbReference type="NCBI Taxonomy" id="189055"/>
    <lineage>
        <taxon>Eukaryota</taxon>
        <taxon>Fungi</taxon>
        <taxon>Dikarya</taxon>
        <taxon>Ascomycota</taxon>
        <taxon>Pezizomycotina</taxon>
        <taxon>Eurotiomycetes</taxon>
        <taxon>Eurotiomycetidae</taxon>
        <taxon>Eurotiales</taxon>
        <taxon>Aspergillaceae</taxon>
        <taxon>Penicillium</taxon>
    </lineage>
</organism>
<proteinExistence type="predicted"/>
<dbReference type="InterPro" id="IPR023631">
    <property type="entry name" value="Amidase_dom"/>
</dbReference>
<reference evidence="2" key="1">
    <citation type="submission" date="2022-11" db="EMBL/GenBank/DDBJ databases">
        <authorList>
            <person name="Petersen C."/>
        </authorList>
    </citation>
    <scope>NUCLEOTIDE SEQUENCE</scope>
    <source>
        <strain evidence="2">IBT 26290</strain>
    </source>
</reference>
<dbReference type="AlphaFoldDB" id="A0A9W9I3L7"/>
<reference evidence="2" key="2">
    <citation type="journal article" date="2023" name="IMA Fungus">
        <title>Comparative genomic study of the Penicillium genus elucidates a diverse pangenome and 15 lateral gene transfer events.</title>
        <authorList>
            <person name="Petersen C."/>
            <person name="Sorensen T."/>
            <person name="Nielsen M.R."/>
            <person name="Sondergaard T.E."/>
            <person name="Sorensen J.L."/>
            <person name="Fitzpatrick D.A."/>
            <person name="Frisvad J.C."/>
            <person name="Nielsen K.L."/>
        </authorList>
    </citation>
    <scope>NUCLEOTIDE SEQUENCE</scope>
    <source>
        <strain evidence="2">IBT 26290</strain>
    </source>
</reference>
<protein>
    <recommendedName>
        <fullName evidence="1">Amidase domain-containing protein</fullName>
    </recommendedName>
</protein>
<dbReference type="InterPro" id="IPR036928">
    <property type="entry name" value="AS_sf"/>
</dbReference>
<dbReference type="PANTHER" id="PTHR42678:SF11">
    <property type="entry name" value="AMIDASE FAMILY PROTEIN"/>
    <property type="match status" value="1"/>
</dbReference>
<dbReference type="Gene3D" id="3.90.1300.10">
    <property type="entry name" value="Amidase signature (AS) domain"/>
    <property type="match status" value="1"/>
</dbReference>
<evidence type="ECO:0000259" key="1">
    <source>
        <dbReference type="Pfam" id="PF01425"/>
    </source>
</evidence>